<protein>
    <submittedName>
        <fullName evidence="2">Uncharacterized protein</fullName>
    </submittedName>
</protein>
<name>A0A1S1RAT1_9ACTN</name>
<reference evidence="3" key="1">
    <citation type="submission" date="2016-07" db="EMBL/GenBank/DDBJ databases">
        <title>Sequence Frankia sp. strain CcI1.17.</title>
        <authorList>
            <person name="Ghodhbane-Gtari F."/>
            <person name="Swanson E."/>
            <person name="Gueddou A."/>
            <person name="Morris K."/>
            <person name="Hezbri K."/>
            <person name="Ktari A."/>
            <person name="Nouioui I."/>
            <person name="Abebe-Akele F."/>
            <person name="Simpson S."/>
            <person name="Thomas K."/>
            <person name="Gtari M."/>
            <person name="Tisa L.S."/>
            <person name="Hurst S."/>
        </authorList>
    </citation>
    <scope>NUCLEOTIDE SEQUENCE [LARGE SCALE GENOMIC DNA]</scope>
    <source>
        <strain evidence="3">Cc1.17</strain>
    </source>
</reference>
<dbReference type="Proteomes" id="UP000179627">
    <property type="component" value="Unassembled WGS sequence"/>
</dbReference>
<sequence>MRTSPPKRTPTSAPARALHRGAAAVLIAAVPVAVAGLLGQDYEQDSHQSELSYVVRPPDILAGWMTTIGIVALLLATAAASLLLHRGRSGDADRRQWQVLWPLVGVGVILGLGYHIATAGVIGANIGFGFVLLFGVPLAIVLLLVAVARAWALRAEDRGHASRPS</sequence>
<keyword evidence="1" id="KW-0472">Membrane</keyword>
<keyword evidence="3" id="KW-1185">Reference proteome</keyword>
<organism evidence="2 3">
    <name type="scientific">Parafrankia colletiae</name>
    <dbReference type="NCBI Taxonomy" id="573497"/>
    <lineage>
        <taxon>Bacteria</taxon>
        <taxon>Bacillati</taxon>
        <taxon>Actinomycetota</taxon>
        <taxon>Actinomycetes</taxon>
        <taxon>Frankiales</taxon>
        <taxon>Frankiaceae</taxon>
        <taxon>Parafrankia</taxon>
    </lineage>
</organism>
<feature type="transmembrane region" description="Helical" evidence="1">
    <location>
        <begin position="122"/>
        <end position="148"/>
    </location>
</feature>
<evidence type="ECO:0000256" key="1">
    <source>
        <dbReference type="SAM" id="Phobius"/>
    </source>
</evidence>
<dbReference type="AlphaFoldDB" id="A0A1S1RAT1"/>
<feature type="transmembrane region" description="Helical" evidence="1">
    <location>
        <begin position="60"/>
        <end position="85"/>
    </location>
</feature>
<feature type="transmembrane region" description="Helical" evidence="1">
    <location>
        <begin position="21"/>
        <end position="40"/>
    </location>
</feature>
<dbReference type="RefSeq" id="WP_071083020.1">
    <property type="nucleotide sequence ID" value="NZ_MBLM01000047.1"/>
</dbReference>
<evidence type="ECO:0000313" key="2">
    <source>
        <dbReference type="EMBL" id="OHV42372.1"/>
    </source>
</evidence>
<accession>A0A1S1RAT1</accession>
<dbReference type="OrthoDB" id="3217462at2"/>
<keyword evidence="1" id="KW-0812">Transmembrane</keyword>
<comment type="caution">
    <text evidence="2">The sequence shown here is derived from an EMBL/GenBank/DDBJ whole genome shotgun (WGS) entry which is preliminary data.</text>
</comment>
<gene>
    <name evidence="2" type="ORF">CC117_12505</name>
</gene>
<feature type="transmembrane region" description="Helical" evidence="1">
    <location>
        <begin position="97"/>
        <end position="116"/>
    </location>
</feature>
<dbReference type="EMBL" id="MBLM01000047">
    <property type="protein sequence ID" value="OHV42372.1"/>
    <property type="molecule type" value="Genomic_DNA"/>
</dbReference>
<keyword evidence="1" id="KW-1133">Transmembrane helix</keyword>
<proteinExistence type="predicted"/>
<evidence type="ECO:0000313" key="3">
    <source>
        <dbReference type="Proteomes" id="UP000179627"/>
    </source>
</evidence>